<reference evidence="2 3" key="1">
    <citation type="submission" date="2020-03" db="EMBL/GenBank/DDBJ databases">
        <title>Soil Listeria distribution.</title>
        <authorList>
            <person name="Liao J."/>
            <person name="Wiedmann M."/>
        </authorList>
    </citation>
    <scope>NUCLEOTIDE SEQUENCE [LARGE SCALE GENOMIC DNA]</scope>
    <source>
        <strain evidence="2 3">FSL L7-0051</strain>
    </source>
</reference>
<protein>
    <submittedName>
        <fullName evidence="2">Helix-turn-helix domain-containing protein</fullName>
    </submittedName>
</protein>
<name>A0A842GB37_9LIST</name>
<dbReference type="InterPro" id="IPR010057">
    <property type="entry name" value="Transcription_activator_Rgg_C"/>
</dbReference>
<dbReference type="RefSeq" id="WP_185630052.1">
    <property type="nucleotide sequence ID" value="NZ_JAARZT010000043.1"/>
</dbReference>
<proteinExistence type="predicted"/>
<dbReference type="PANTHER" id="PTHR37038:SF13">
    <property type="entry name" value="HTH CRO_C1-TYPE DOMAIN-CONTAINING PROTEIN"/>
    <property type="match status" value="1"/>
</dbReference>
<evidence type="ECO:0000259" key="1">
    <source>
        <dbReference type="PROSITE" id="PS50943"/>
    </source>
</evidence>
<dbReference type="GO" id="GO:0003677">
    <property type="term" value="F:DNA binding"/>
    <property type="evidence" value="ECO:0007669"/>
    <property type="project" value="InterPro"/>
</dbReference>
<organism evidence="2 3">
    <name type="scientific">Listeria booriae</name>
    <dbReference type="NCBI Taxonomy" id="1552123"/>
    <lineage>
        <taxon>Bacteria</taxon>
        <taxon>Bacillati</taxon>
        <taxon>Bacillota</taxon>
        <taxon>Bacilli</taxon>
        <taxon>Bacillales</taxon>
        <taxon>Listeriaceae</taxon>
        <taxon>Listeria</taxon>
    </lineage>
</organism>
<dbReference type="InterPro" id="IPR010982">
    <property type="entry name" value="Lambda_DNA-bd_dom_sf"/>
</dbReference>
<dbReference type="EMBL" id="JAARZT010000043">
    <property type="protein sequence ID" value="MBC2294723.1"/>
    <property type="molecule type" value="Genomic_DNA"/>
</dbReference>
<dbReference type="PROSITE" id="PS50943">
    <property type="entry name" value="HTH_CROC1"/>
    <property type="match status" value="1"/>
</dbReference>
<dbReference type="InterPro" id="IPR011990">
    <property type="entry name" value="TPR-like_helical_dom_sf"/>
</dbReference>
<dbReference type="CDD" id="cd00093">
    <property type="entry name" value="HTH_XRE"/>
    <property type="match status" value="1"/>
</dbReference>
<dbReference type="InterPro" id="IPR053163">
    <property type="entry name" value="HTH-type_regulator_Rgg"/>
</dbReference>
<dbReference type="Gene3D" id="1.25.40.10">
    <property type="entry name" value="Tetratricopeptide repeat domain"/>
    <property type="match status" value="1"/>
</dbReference>
<dbReference type="Proteomes" id="UP000543005">
    <property type="component" value="Unassembled WGS sequence"/>
</dbReference>
<dbReference type="AlphaFoldDB" id="A0A842GB37"/>
<accession>A0A842GB37</accession>
<dbReference type="SUPFAM" id="SSF47413">
    <property type="entry name" value="lambda repressor-like DNA-binding domains"/>
    <property type="match status" value="1"/>
</dbReference>
<comment type="caution">
    <text evidence="2">The sequence shown here is derived from an EMBL/GenBank/DDBJ whole genome shotgun (WGS) entry which is preliminary data.</text>
</comment>
<evidence type="ECO:0000313" key="3">
    <source>
        <dbReference type="Proteomes" id="UP000543005"/>
    </source>
</evidence>
<dbReference type="SUPFAM" id="SSF48452">
    <property type="entry name" value="TPR-like"/>
    <property type="match status" value="1"/>
</dbReference>
<evidence type="ECO:0000313" key="2">
    <source>
        <dbReference type="EMBL" id="MBC2294723.1"/>
    </source>
</evidence>
<dbReference type="InterPro" id="IPR001387">
    <property type="entry name" value="Cro/C1-type_HTH"/>
</dbReference>
<dbReference type="Pfam" id="PF21259">
    <property type="entry name" value="Rgg_C"/>
    <property type="match status" value="1"/>
</dbReference>
<dbReference type="Pfam" id="PF01381">
    <property type="entry name" value="HTH_3"/>
    <property type="match status" value="1"/>
</dbReference>
<sequence>MEKIKLLKKKKLGDTLKQIRLNQGLKQKDIYDEDGGFLPRSTFQKIERNESIPSYDRLQYIAKKMNTTINEIEFLQYNKSLSEAEMLIYDFRRLRNSMYVDRVVDLKKRMELFLEHNFDGRIIELIAILKAFILIEETQDFEAPREIVEFIWKRLEKQDEWQHFDMIILSNIFFIFPLDTARAIIERLINQLEAYKYFLNTQRLQLSILINVTNFLKYHKKILESEEYIIKSIELAIQIENLTYESVARYRYAELLLVKGNKEQATKIANDVFTILELGDKKEYLKELTNDWAKLNENIEDYT</sequence>
<dbReference type="SMART" id="SM00530">
    <property type="entry name" value="HTH_XRE"/>
    <property type="match status" value="1"/>
</dbReference>
<feature type="domain" description="HTH cro/C1-type" evidence="1">
    <location>
        <begin position="16"/>
        <end position="72"/>
    </location>
</feature>
<gene>
    <name evidence="2" type="ORF">HCC36_15985</name>
</gene>
<dbReference type="PANTHER" id="PTHR37038">
    <property type="entry name" value="TRANSCRIPTIONAL REGULATOR-RELATED"/>
    <property type="match status" value="1"/>
</dbReference>